<dbReference type="EMBL" id="FNON01000002">
    <property type="protein sequence ID" value="SDX36706.1"/>
    <property type="molecule type" value="Genomic_DNA"/>
</dbReference>
<gene>
    <name evidence="1" type="ORF">SAMN05421504_1021173</name>
</gene>
<evidence type="ECO:0000313" key="2">
    <source>
        <dbReference type="Proteomes" id="UP000199515"/>
    </source>
</evidence>
<sequence length="136" mass="15263">MYEYHGWVTLQATSSGDDDPSLLERIVERVHRAVRDFGELDVVDLQWINGVPQLHLGGLAKHGATFGPDLLELYTRVGELAPGSYGLLHVWDDQDEDHDNDFRVHRMARGQVTEVADKHLSPVAPTVIDGYPEFDS</sequence>
<keyword evidence="2" id="KW-1185">Reference proteome</keyword>
<evidence type="ECO:0000313" key="1">
    <source>
        <dbReference type="EMBL" id="SDX36706.1"/>
    </source>
</evidence>
<accession>A0A1H3B426</accession>
<reference evidence="1 2" key="1">
    <citation type="submission" date="2016-10" db="EMBL/GenBank/DDBJ databases">
        <authorList>
            <person name="de Groot N.N."/>
        </authorList>
    </citation>
    <scope>NUCLEOTIDE SEQUENCE [LARGE SCALE GENOMIC DNA]</scope>
    <source>
        <strain evidence="1 2">CPCC 202699</strain>
    </source>
</reference>
<organism evidence="1 2">
    <name type="scientific">Amycolatopsis xylanica</name>
    <dbReference type="NCBI Taxonomy" id="589385"/>
    <lineage>
        <taxon>Bacteria</taxon>
        <taxon>Bacillati</taxon>
        <taxon>Actinomycetota</taxon>
        <taxon>Actinomycetes</taxon>
        <taxon>Pseudonocardiales</taxon>
        <taxon>Pseudonocardiaceae</taxon>
        <taxon>Amycolatopsis</taxon>
    </lineage>
</organism>
<name>A0A1H3B426_9PSEU</name>
<dbReference type="AlphaFoldDB" id="A0A1H3B426"/>
<proteinExistence type="predicted"/>
<dbReference type="OrthoDB" id="4557988at2"/>
<dbReference type="RefSeq" id="WP_091288965.1">
    <property type="nucleotide sequence ID" value="NZ_FNON01000002.1"/>
</dbReference>
<dbReference type="InterPro" id="IPR028965">
    <property type="entry name" value="Imm7"/>
</dbReference>
<dbReference type="Pfam" id="PF15585">
    <property type="entry name" value="Imm7"/>
    <property type="match status" value="1"/>
</dbReference>
<protein>
    <submittedName>
        <fullName evidence="1">Immunity protein 7</fullName>
    </submittedName>
</protein>
<dbReference type="Proteomes" id="UP000199515">
    <property type="component" value="Unassembled WGS sequence"/>
</dbReference>
<dbReference type="STRING" id="589385.SAMN05421504_1021173"/>